<evidence type="ECO:0000313" key="2">
    <source>
        <dbReference type="EMBL" id="JAE29809.1"/>
    </source>
</evidence>
<name>A0A0A9H1Y6_ARUDO</name>
<dbReference type="AlphaFoldDB" id="A0A0A9H1Y6"/>
<protein>
    <submittedName>
        <fullName evidence="2">Uncharacterized protein</fullName>
    </submittedName>
</protein>
<sequence length="138" mass="15063">MRPEASTREKSSPPAARSRTKWTFLRVARISRSRTTWRWRRRRRMAASRSMATGRRPSSQPPARGLGKDLMATERPVRRSRARYTLADAPRPSRPTSSYLPRSTVPAATSSPAPAAADGTEPVAVGIVAAASARPAPS</sequence>
<proteinExistence type="predicted"/>
<feature type="compositionally biased region" description="Low complexity" evidence="1">
    <location>
        <begin position="47"/>
        <end position="56"/>
    </location>
</feature>
<reference evidence="2" key="2">
    <citation type="journal article" date="2015" name="Data Brief">
        <title>Shoot transcriptome of the giant reed, Arundo donax.</title>
        <authorList>
            <person name="Barrero R.A."/>
            <person name="Guerrero F.D."/>
            <person name="Moolhuijzen P."/>
            <person name="Goolsby J.A."/>
            <person name="Tidwell J."/>
            <person name="Bellgard S.E."/>
            <person name="Bellgard M.I."/>
        </authorList>
    </citation>
    <scope>NUCLEOTIDE SEQUENCE</scope>
    <source>
        <tissue evidence="2">Shoot tissue taken approximately 20 cm above the soil surface</tissue>
    </source>
</reference>
<accession>A0A0A9H1Y6</accession>
<reference evidence="2" key="1">
    <citation type="submission" date="2014-09" db="EMBL/GenBank/DDBJ databases">
        <authorList>
            <person name="Magalhaes I.L.F."/>
            <person name="Oliveira U."/>
            <person name="Santos F.R."/>
            <person name="Vidigal T.H.D.A."/>
            <person name="Brescovit A.D."/>
            <person name="Santos A.J."/>
        </authorList>
    </citation>
    <scope>NUCLEOTIDE SEQUENCE</scope>
    <source>
        <tissue evidence="2">Shoot tissue taken approximately 20 cm above the soil surface</tissue>
    </source>
</reference>
<feature type="region of interest" description="Disordered" evidence="1">
    <location>
        <begin position="39"/>
        <end position="119"/>
    </location>
</feature>
<dbReference type="EMBL" id="GBRH01168087">
    <property type="protein sequence ID" value="JAE29809.1"/>
    <property type="molecule type" value="Transcribed_RNA"/>
</dbReference>
<feature type="compositionally biased region" description="Low complexity" evidence="1">
    <location>
        <begin position="103"/>
        <end position="117"/>
    </location>
</feature>
<organism evidence="2">
    <name type="scientific">Arundo donax</name>
    <name type="common">Giant reed</name>
    <name type="synonym">Donax arundinaceus</name>
    <dbReference type="NCBI Taxonomy" id="35708"/>
    <lineage>
        <taxon>Eukaryota</taxon>
        <taxon>Viridiplantae</taxon>
        <taxon>Streptophyta</taxon>
        <taxon>Embryophyta</taxon>
        <taxon>Tracheophyta</taxon>
        <taxon>Spermatophyta</taxon>
        <taxon>Magnoliopsida</taxon>
        <taxon>Liliopsida</taxon>
        <taxon>Poales</taxon>
        <taxon>Poaceae</taxon>
        <taxon>PACMAD clade</taxon>
        <taxon>Arundinoideae</taxon>
        <taxon>Arundineae</taxon>
        <taxon>Arundo</taxon>
    </lineage>
</organism>
<feature type="compositionally biased region" description="Basic and acidic residues" evidence="1">
    <location>
        <begin position="1"/>
        <end position="11"/>
    </location>
</feature>
<evidence type="ECO:0000256" key="1">
    <source>
        <dbReference type="SAM" id="MobiDB-lite"/>
    </source>
</evidence>
<feature type="region of interest" description="Disordered" evidence="1">
    <location>
        <begin position="1"/>
        <end position="20"/>
    </location>
</feature>